<dbReference type="EMBL" id="BMRP01000040">
    <property type="protein sequence ID" value="GGU92596.1"/>
    <property type="molecule type" value="Genomic_DNA"/>
</dbReference>
<feature type="domain" description="VOC" evidence="1">
    <location>
        <begin position="8"/>
        <end position="123"/>
    </location>
</feature>
<name>A0ABQ2VKP7_9ACTN</name>
<gene>
    <name evidence="2" type="ORF">GCM10010211_69250</name>
</gene>
<dbReference type="PANTHER" id="PTHR33993:SF14">
    <property type="entry name" value="GB|AAF24581.1"/>
    <property type="match status" value="1"/>
</dbReference>
<sequence length="261" mass="26988">MSMMTPGAVVWFEIGTADPQATKDFYGSLLGWTFHAVPAAGGRIYTLISAAGAPLPMGGIWEPAQDGREAMSLSIRSADVDTDVARLGDLGARVVAPTGPAADGGRMARLTDPRGTLFSVWQAPGQPAATPAEAGAPVPGSLGWFEIGTADIEASKTFYADAFGWKYVHDTGVTTKPYYAAVTPGGERGSGGLADNSAEKGAKDYAAPQFLTPDVPAAVEKAKALGAAVEHGPESTAYGLTFARLTDPRGIRFVLFSPPQG</sequence>
<comment type="caution">
    <text evidence="2">The sequence shown here is derived from an EMBL/GenBank/DDBJ whole genome shotgun (WGS) entry which is preliminary data.</text>
</comment>
<evidence type="ECO:0000313" key="2">
    <source>
        <dbReference type="EMBL" id="GGU92596.1"/>
    </source>
</evidence>
<dbReference type="InterPro" id="IPR052164">
    <property type="entry name" value="Anthracycline_SecMetBiosynth"/>
</dbReference>
<evidence type="ECO:0000313" key="3">
    <source>
        <dbReference type="Proteomes" id="UP000654471"/>
    </source>
</evidence>
<dbReference type="InterPro" id="IPR029068">
    <property type="entry name" value="Glyas_Bleomycin-R_OHBP_Dase"/>
</dbReference>
<dbReference type="SUPFAM" id="SSF54593">
    <property type="entry name" value="Glyoxalase/Bleomycin resistance protein/Dihydroxybiphenyl dioxygenase"/>
    <property type="match status" value="2"/>
</dbReference>
<evidence type="ECO:0000259" key="1">
    <source>
        <dbReference type="PROSITE" id="PS51819"/>
    </source>
</evidence>
<keyword evidence="3" id="KW-1185">Reference proteome</keyword>
<dbReference type="InterPro" id="IPR041581">
    <property type="entry name" value="Glyoxalase_6"/>
</dbReference>
<dbReference type="CDD" id="cd07247">
    <property type="entry name" value="SgaA_N_like"/>
    <property type="match status" value="1"/>
</dbReference>
<dbReference type="InterPro" id="IPR004360">
    <property type="entry name" value="Glyas_Fos-R_dOase_dom"/>
</dbReference>
<accession>A0ABQ2VKP7</accession>
<feature type="domain" description="VOC" evidence="1">
    <location>
        <begin position="141"/>
        <end position="258"/>
    </location>
</feature>
<dbReference type="InterPro" id="IPR037523">
    <property type="entry name" value="VOC_core"/>
</dbReference>
<dbReference type="RefSeq" id="WP_189306808.1">
    <property type="nucleotide sequence ID" value="NZ_BMRP01000040.1"/>
</dbReference>
<organism evidence="2 3">
    <name type="scientific">Streptomyces albospinus</name>
    <dbReference type="NCBI Taxonomy" id="285515"/>
    <lineage>
        <taxon>Bacteria</taxon>
        <taxon>Bacillati</taxon>
        <taxon>Actinomycetota</taxon>
        <taxon>Actinomycetes</taxon>
        <taxon>Kitasatosporales</taxon>
        <taxon>Streptomycetaceae</taxon>
        <taxon>Streptomyces</taxon>
    </lineage>
</organism>
<dbReference type="Gene3D" id="3.10.180.10">
    <property type="entry name" value="2,3-Dihydroxybiphenyl 1,2-Dioxygenase, domain 1"/>
    <property type="match status" value="2"/>
</dbReference>
<dbReference type="PROSITE" id="PS51819">
    <property type="entry name" value="VOC"/>
    <property type="match status" value="2"/>
</dbReference>
<dbReference type="Proteomes" id="UP000654471">
    <property type="component" value="Unassembled WGS sequence"/>
</dbReference>
<dbReference type="Pfam" id="PF00903">
    <property type="entry name" value="Glyoxalase"/>
    <property type="match status" value="1"/>
</dbReference>
<proteinExistence type="predicted"/>
<dbReference type="Pfam" id="PF18029">
    <property type="entry name" value="Glyoxalase_6"/>
    <property type="match status" value="1"/>
</dbReference>
<dbReference type="PANTHER" id="PTHR33993">
    <property type="entry name" value="GLYOXALASE-RELATED"/>
    <property type="match status" value="1"/>
</dbReference>
<protein>
    <recommendedName>
        <fullName evidence="1">VOC domain-containing protein</fullName>
    </recommendedName>
</protein>
<reference evidence="3" key="1">
    <citation type="journal article" date="2019" name="Int. J. Syst. Evol. Microbiol.">
        <title>The Global Catalogue of Microorganisms (GCM) 10K type strain sequencing project: providing services to taxonomists for standard genome sequencing and annotation.</title>
        <authorList>
            <consortium name="The Broad Institute Genomics Platform"/>
            <consortium name="The Broad Institute Genome Sequencing Center for Infectious Disease"/>
            <person name="Wu L."/>
            <person name="Ma J."/>
        </authorList>
    </citation>
    <scope>NUCLEOTIDE SEQUENCE [LARGE SCALE GENOMIC DNA]</scope>
    <source>
        <strain evidence="3">JCM 3399</strain>
    </source>
</reference>